<dbReference type="PANTHER" id="PTHR31949:SF6">
    <property type="entry name" value="DUF4005 DOMAIN-CONTAINING PROTEIN"/>
    <property type="match status" value="1"/>
</dbReference>
<gene>
    <name evidence="2" type="ORF">AAHA92_21670</name>
</gene>
<dbReference type="Proteomes" id="UP001567538">
    <property type="component" value="Unassembled WGS sequence"/>
</dbReference>
<dbReference type="PANTHER" id="PTHR31949">
    <property type="entry name" value="GASTRIC MUCIN-LIKE PROTEIN"/>
    <property type="match status" value="1"/>
</dbReference>
<evidence type="ECO:0000313" key="2">
    <source>
        <dbReference type="EMBL" id="KAL1544874.1"/>
    </source>
</evidence>
<proteinExistence type="predicted"/>
<feature type="compositionally biased region" description="Basic and acidic residues" evidence="1">
    <location>
        <begin position="345"/>
        <end position="355"/>
    </location>
</feature>
<feature type="compositionally biased region" description="Polar residues" evidence="1">
    <location>
        <begin position="221"/>
        <end position="235"/>
    </location>
</feature>
<name>A0ABD1GLM7_SALDI</name>
<protein>
    <submittedName>
        <fullName evidence="2">Inositol-1,3,4-trisphosphate 5/6-kinase</fullName>
        <ecNumber evidence="2">2.7.1.159</ecNumber>
    </submittedName>
</protein>
<dbReference type="GO" id="GO:0016740">
    <property type="term" value="F:transferase activity"/>
    <property type="evidence" value="ECO:0007669"/>
    <property type="project" value="UniProtKB-KW"/>
</dbReference>
<organism evidence="2 3">
    <name type="scientific">Salvia divinorum</name>
    <name type="common">Maria pastora</name>
    <name type="synonym">Diviner's sage</name>
    <dbReference type="NCBI Taxonomy" id="28513"/>
    <lineage>
        <taxon>Eukaryota</taxon>
        <taxon>Viridiplantae</taxon>
        <taxon>Streptophyta</taxon>
        <taxon>Embryophyta</taxon>
        <taxon>Tracheophyta</taxon>
        <taxon>Spermatophyta</taxon>
        <taxon>Magnoliopsida</taxon>
        <taxon>eudicotyledons</taxon>
        <taxon>Gunneridae</taxon>
        <taxon>Pentapetalae</taxon>
        <taxon>asterids</taxon>
        <taxon>lamiids</taxon>
        <taxon>Lamiales</taxon>
        <taxon>Lamiaceae</taxon>
        <taxon>Nepetoideae</taxon>
        <taxon>Mentheae</taxon>
        <taxon>Salviinae</taxon>
        <taxon>Salvia</taxon>
        <taxon>Salvia subgen. Calosphace</taxon>
    </lineage>
</organism>
<reference evidence="2 3" key="1">
    <citation type="submission" date="2024-06" db="EMBL/GenBank/DDBJ databases">
        <title>A chromosome level genome sequence of Diviner's sage (Salvia divinorum).</title>
        <authorList>
            <person name="Ford S.A."/>
            <person name="Ro D.-K."/>
            <person name="Ness R.W."/>
            <person name="Phillips M.A."/>
        </authorList>
    </citation>
    <scope>NUCLEOTIDE SEQUENCE [LARGE SCALE GENOMIC DNA]</scope>
    <source>
        <strain evidence="2">SAF-2024a</strain>
        <tissue evidence="2">Leaf</tissue>
    </source>
</reference>
<dbReference type="EMBL" id="JBEAFC010000008">
    <property type="protein sequence ID" value="KAL1544874.1"/>
    <property type="molecule type" value="Genomic_DNA"/>
</dbReference>
<feature type="region of interest" description="Disordered" evidence="1">
    <location>
        <begin position="324"/>
        <end position="355"/>
    </location>
</feature>
<dbReference type="AlphaFoldDB" id="A0ABD1GLM7"/>
<comment type="caution">
    <text evidence="2">The sequence shown here is derived from an EMBL/GenBank/DDBJ whole genome shotgun (WGS) entry which is preliminary data.</text>
</comment>
<evidence type="ECO:0000313" key="3">
    <source>
        <dbReference type="Proteomes" id="UP001567538"/>
    </source>
</evidence>
<feature type="region of interest" description="Disordered" evidence="1">
    <location>
        <begin position="135"/>
        <end position="155"/>
    </location>
</feature>
<sequence>MNRREAGEGFQKVIGISNCFKDRDEELSFFRDLKKREKDQYASLLHPISDEFEANGSFGLSRMNSGGRQQGPGTEFLGGETGKNDYNWLKTPPATPLFPSLEMETNGPELVMQREIPIIQPLSRFAGTLEGNNIPTSLKFKPPQRHKTPVERPSISPFIDKRNMKIAPLVSHKPSMTCTDKMKVKSTFPIESRPNFPHSNTSRSTRVDPHSNARSLVPGVSNETPPNLRTTNRPLSATRGRLAYQDLPGPNMSTSTKIIRRQSCSPSVTRGRKPESDGNASNQSDGGGGSGGNRVQIVGSKMVDRLMNARMSNAEDQRSKIKLNGSMNESSGLGRLMTKNSLDMPLKHMEIQRDS</sequence>
<feature type="region of interest" description="Disordered" evidence="1">
    <location>
        <begin position="61"/>
        <end position="82"/>
    </location>
</feature>
<keyword evidence="2" id="KW-0808">Transferase</keyword>
<dbReference type="EC" id="2.7.1.159" evidence="2"/>
<feature type="region of interest" description="Disordered" evidence="1">
    <location>
        <begin position="189"/>
        <end position="295"/>
    </location>
</feature>
<keyword evidence="3" id="KW-1185">Reference proteome</keyword>
<accession>A0ABD1GLM7</accession>
<feature type="compositionally biased region" description="Polar residues" evidence="1">
    <location>
        <begin position="251"/>
        <end position="268"/>
    </location>
</feature>
<evidence type="ECO:0000256" key="1">
    <source>
        <dbReference type="SAM" id="MobiDB-lite"/>
    </source>
</evidence>